<dbReference type="EMBL" id="FNAQ01000001">
    <property type="protein sequence ID" value="SDD71202.1"/>
    <property type="molecule type" value="Genomic_DNA"/>
</dbReference>
<dbReference type="STRING" id="57664.SAMN05661003_10185"/>
<gene>
    <name evidence="1" type="ORF">SAMN05661003_10185</name>
</gene>
<dbReference type="OrthoDB" id="9781415at2"/>
<sequence>MKALYLIRHAKSDWSQPHQADFDRPLNARGQRAAPAMAARLARWPERPELLLSSPACRARQTAVAFAAALQLPPARLWFDARLYATGPEVLLEILQQLDGHWQGVALIGHNPALEQLGQWLCPAAPEHLPTCALLHLRLAVPLWSALAPGCGQLQAYDFPKNPVTVARA</sequence>
<dbReference type="RefSeq" id="WP_092075244.1">
    <property type="nucleotide sequence ID" value="NZ_FNAQ01000001.1"/>
</dbReference>
<dbReference type="Gene3D" id="3.40.50.1240">
    <property type="entry name" value="Phosphoglycerate mutase-like"/>
    <property type="match status" value="1"/>
</dbReference>
<protein>
    <submittedName>
        <fullName evidence="1">Phosphohistidine phosphatase</fullName>
    </submittedName>
</protein>
<keyword evidence="2" id="KW-1185">Reference proteome</keyword>
<evidence type="ECO:0000313" key="2">
    <source>
        <dbReference type="Proteomes" id="UP000243205"/>
    </source>
</evidence>
<accession>A0A1G6WZ60</accession>
<dbReference type="InterPro" id="IPR029033">
    <property type="entry name" value="His_PPase_superfam"/>
</dbReference>
<evidence type="ECO:0000313" key="1">
    <source>
        <dbReference type="EMBL" id="SDD71202.1"/>
    </source>
</evidence>
<dbReference type="CDD" id="cd07067">
    <property type="entry name" value="HP_PGM_like"/>
    <property type="match status" value="1"/>
</dbReference>
<dbReference type="Proteomes" id="UP000243205">
    <property type="component" value="Unassembled WGS sequence"/>
</dbReference>
<dbReference type="AlphaFoldDB" id="A0A1G6WZ60"/>
<dbReference type="PANTHER" id="PTHR47623">
    <property type="entry name" value="OS09G0287300 PROTEIN"/>
    <property type="match status" value="1"/>
</dbReference>
<name>A0A1G6WZ60_9BACT</name>
<dbReference type="SUPFAM" id="SSF53254">
    <property type="entry name" value="Phosphoglycerate mutase-like"/>
    <property type="match status" value="1"/>
</dbReference>
<organism evidence="1 2">
    <name type="scientific">Desulfuromonas thiophila</name>
    <dbReference type="NCBI Taxonomy" id="57664"/>
    <lineage>
        <taxon>Bacteria</taxon>
        <taxon>Pseudomonadati</taxon>
        <taxon>Thermodesulfobacteriota</taxon>
        <taxon>Desulfuromonadia</taxon>
        <taxon>Desulfuromonadales</taxon>
        <taxon>Desulfuromonadaceae</taxon>
        <taxon>Desulfuromonas</taxon>
    </lineage>
</organism>
<dbReference type="PANTHER" id="PTHR47623:SF1">
    <property type="entry name" value="OS09G0287300 PROTEIN"/>
    <property type="match status" value="1"/>
</dbReference>
<dbReference type="SMART" id="SM00855">
    <property type="entry name" value="PGAM"/>
    <property type="match status" value="1"/>
</dbReference>
<dbReference type="Pfam" id="PF00300">
    <property type="entry name" value="His_Phos_1"/>
    <property type="match status" value="1"/>
</dbReference>
<dbReference type="InterPro" id="IPR013078">
    <property type="entry name" value="His_Pase_superF_clade-1"/>
</dbReference>
<proteinExistence type="predicted"/>
<reference evidence="2" key="1">
    <citation type="submission" date="2016-10" db="EMBL/GenBank/DDBJ databases">
        <authorList>
            <person name="Varghese N."/>
            <person name="Submissions S."/>
        </authorList>
    </citation>
    <scope>NUCLEOTIDE SEQUENCE [LARGE SCALE GENOMIC DNA]</scope>
    <source>
        <strain evidence="2">DSM 8987</strain>
    </source>
</reference>